<accession>C0HGZ3</accession>
<evidence type="ECO:0000313" key="2">
    <source>
        <dbReference type="EMBL" id="ACN26296.1"/>
    </source>
</evidence>
<feature type="compositionally biased region" description="Polar residues" evidence="1">
    <location>
        <begin position="31"/>
        <end position="48"/>
    </location>
</feature>
<sequence length="216" mass="22268">MQRNNGGTGAPSAMPTQRVWCQTLHASHATMRSPSSSCAPQTHCTSHASAPPWHRSPVSMSAPWPCTPMVSPDSAPPSITGSHLSPVMPSSDSAWKFSKKQYVSLSACSASTSSSPMDACSGTTTISPGGIGLVSSVASHGCGRHSTRNLSWSSDSSLRPHHFTQCLQSSTACAASLRAPTIARYTARRSRSASAAFGHRTAGGVFSASSSTGSSS</sequence>
<evidence type="ECO:0000256" key="1">
    <source>
        <dbReference type="SAM" id="MobiDB-lite"/>
    </source>
</evidence>
<reference evidence="2" key="2">
    <citation type="submission" date="2012-06" db="EMBL/GenBank/DDBJ databases">
        <authorList>
            <person name="Yu Y."/>
            <person name="Currie J."/>
            <person name="Lomeli R."/>
            <person name="Angelova A."/>
            <person name="Collura K."/>
            <person name="Wissotski M."/>
            <person name="Campos D."/>
            <person name="Kudrna D."/>
            <person name="Golser W."/>
            <person name="Ashely E."/>
            <person name="Descour A."/>
            <person name="Fernandes J."/>
            <person name="Soderlund C."/>
            <person name="Walbot V."/>
        </authorList>
    </citation>
    <scope>NUCLEOTIDE SEQUENCE</scope>
    <source>
        <strain evidence="2">B73</strain>
    </source>
</reference>
<organism evidence="2">
    <name type="scientific">Zea mays</name>
    <name type="common">Maize</name>
    <dbReference type="NCBI Taxonomy" id="4577"/>
    <lineage>
        <taxon>Eukaryota</taxon>
        <taxon>Viridiplantae</taxon>
        <taxon>Streptophyta</taxon>
        <taxon>Embryophyta</taxon>
        <taxon>Tracheophyta</taxon>
        <taxon>Spermatophyta</taxon>
        <taxon>Magnoliopsida</taxon>
        <taxon>Liliopsida</taxon>
        <taxon>Poales</taxon>
        <taxon>Poaceae</taxon>
        <taxon>PACMAD clade</taxon>
        <taxon>Panicoideae</taxon>
        <taxon>Andropogonodae</taxon>
        <taxon>Andropogoneae</taxon>
        <taxon>Tripsacinae</taxon>
        <taxon>Zea</taxon>
    </lineage>
</organism>
<protein>
    <submittedName>
        <fullName evidence="2">Uncharacterized protein</fullName>
    </submittedName>
</protein>
<proteinExistence type="evidence at transcript level"/>
<reference evidence="2" key="1">
    <citation type="journal article" date="2009" name="PLoS Genet.">
        <title>Sequencing, mapping, and analysis of 27,455 maize full-length cDNAs.</title>
        <authorList>
            <person name="Soderlund C."/>
            <person name="Descour A."/>
            <person name="Kudrna D."/>
            <person name="Bomhoff M."/>
            <person name="Boyd L."/>
            <person name="Currie J."/>
            <person name="Angelova A."/>
            <person name="Collura K."/>
            <person name="Wissotski M."/>
            <person name="Ashley E."/>
            <person name="Morrow D."/>
            <person name="Fernandes J."/>
            <person name="Walbot V."/>
            <person name="Yu Y."/>
        </authorList>
    </citation>
    <scope>NUCLEOTIDE SEQUENCE</scope>
    <source>
        <strain evidence="2">B73</strain>
    </source>
</reference>
<feature type="region of interest" description="Disordered" evidence="1">
    <location>
        <begin position="31"/>
        <end position="56"/>
    </location>
</feature>
<name>C0HGZ3_MAIZE</name>
<dbReference type="AlphaFoldDB" id="C0HGZ3"/>
<dbReference type="EMBL" id="BT061599">
    <property type="protein sequence ID" value="ACN26296.1"/>
    <property type="molecule type" value="mRNA"/>
</dbReference>